<dbReference type="Proteomes" id="UP001556367">
    <property type="component" value="Unassembled WGS sequence"/>
</dbReference>
<feature type="compositionally biased region" description="Polar residues" evidence="1">
    <location>
        <begin position="234"/>
        <end position="247"/>
    </location>
</feature>
<feature type="transmembrane region" description="Helical" evidence="2">
    <location>
        <begin position="53"/>
        <end position="73"/>
    </location>
</feature>
<keyword evidence="2" id="KW-0472">Membrane</keyword>
<reference evidence="4" key="1">
    <citation type="submission" date="2024-06" db="EMBL/GenBank/DDBJ databases">
        <title>Multi-omics analyses provide insights into the biosynthesis of the anticancer antibiotic pleurotin in Hohenbuehelia grisea.</title>
        <authorList>
            <person name="Weaver J.A."/>
            <person name="Alberti F."/>
        </authorList>
    </citation>
    <scope>NUCLEOTIDE SEQUENCE [LARGE SCALE GENOMIC DNA]</scope>
    <source>
        <strain evidence="4">T-177</strain>
    </source>
</reference>
<feature type="region of interest" description="Disordered" evidence="1">
    <location>
        <begin position="196"/>
        <end position="300"/>
    </location>
</feature>
<keyword evidence="2" id="KW-0812">Transmembrane</keyword>
<proteinExistence type="predicted"/>
<feature type="transmembrane region" description="Helical" evidence="2">
    <location>
        <begin position="85"/>
        <end position="105"/>
    </location>
</feature>
<organism evidence="3 4">
    <name type="scientific">Hohenbuehelia grisea</name>
    <dbReference type="NCBI Taxonomy" id="104357"/>
    <lineage>
        <taxon>Eukaryota</taxon>
        <taxon>Fungi</taxon>
        <taxon>Dikarya</taxon>
        <taxon>Basidiomycota</taxon>
        <taxon>Agaricomycotina</taxon>
        <taxon>Agaricomycetes</taxon>
        <taxon>Agaricomycetidae</taxon>
        <taxon>Agaricales</taxon>
        <taxon>Pleurotineae</taxon>
        <taxon>Pleurotaceae</taxon>
        <taxon>Hohenbuehelia</taxon>
    </lineage>
</organism>
<sequence length="300" mass="32492">MKPRDYCCCAIPTINAGIYAALTEQFVLGVVVGVLSVATPSIVGAATPSFAPWILAVLAFVAAGVQVFGFFGVRGERPIMYRRYVTLHGLITLAAFAVAAAWVIISASRHSTAESNCKKTFFANSPTDSTLSSQADILCNIFPWVDVGIMGGLWVFLAVVHVYFYVVISSYGTGQRRDHEKYNSVYDSTNALAGNIPTDRNDPWDSRNSTDSLPGVTNTNAASGARGYSHVRQDSNASTTDILNSPMQKPKDMYADAGYGSYSEGTYPPQSRGYMERKATMGSSATRPAYGYSQDPRQQY</sequence>
<evidence type="ECO:0000313" key="3">
    <source>
        <dbReference type="EMBL" id="KAL0951082.1"/>
    </source>
</evidence>
<evidence type="ECO:0000256" key="1">
    <source>
        <dbReference type="SAM" id="MobiDB-lite"/>
    </source>
</evidence>
<keyword evidence="4" id="KW-1185">Reference proteome</keyword>
<evidence type="ECO:0000256" key="2">
    <source>
        <dbReference type="SAM" id="Phobius"/>
    </source>
</evidence>
<accession>A0ABR3J621</accession>
<comment type="caution">
    <text evidence="3">The sequence shown here is derived from an EMBL/GenBank/DDBJ whole genome shotgun (WGS) entry which is preliminary data.</text>
</comment>
<protein>
    <recommendedName>
        <fullName evidence="5">Transmembrane protein</fullName>
    </recommendedName>
</protein>
<keyword evidence="2" id="KW-1133">Transmembrane helix</keyword>
<evidence type="ECO:0000313" key="4">
    <source>
        <dbReference type="Proteomes" id="UP001556367"/>
    </source>
</evidence>
<dbReference type="EMBL" id="JASNQZ010000011">
    <property type="protein sequence ID" value="KAL0951082.1"/>
    <property type="molecule type" value="Genomic_DNA"/>
</dbReference>
<feature type="compositionally biased region" description="Polar residues" evidence="1">
    <location>
        <begin position="206"/>
        <end position="222"/>
    </location>
</feature>
<feature type="transmembrane region" description="Helical" evidence="2">
    <location>
        <begin position="147"/>
        <end position="168"/>
    </location>
</feature>
<gene>
    <name evidence="3" type="ORF">HGRIS_007820</name>
</gene>
<name>A0ABR3J621_9AGAR</name>
<evidence type="ECO:0008006" key="5">
    <source>
        <dbReference type="Google" id="ProtNLM"/>
    </source>
</evidence>